<comment type="similarity">
    <text evidence="1">Belongs to the peptidase S1B family.</text>
</comment>
<evidence type="ECO:0000256" key="1">
    <source>
        <dbReference type="ARBA" id="ARBA00008764"/>
    </source>
</evidence>
<evidence type="ECO:0000256" key="2">
    <source>
        <dbReference type="ARBA" id="ARBA00022670"/>
    </source>
</evidence>
<dbReference type="InterPro" id="IPR028301">
    <property type="entry name" value="V8_his_AS"/>
</dbReference>
<evidence type="ECO:0000256" key="5">
    <source>
        <dbReference type="ARBA" id="ARBA00022825"/>
    </source>
</evidence>
<dbReference type="InterPro" id="IPR050966">
    <property type="entry name" value="Glutamyl_endopeptidase"/>
</dbReference>
<dbReference type="AlphaFoldDB" id="D7GN93"/>
<dbReference type="Pfam" id="PF00089">
    <property type="entry name" value="Trypsin"/>
    <property type="match status" value="1"/>
</dbReference>
<keyword evidence="2 7" id="KW-0645">Protease</keyword>
<dbReference type="GO" id="GO:0004252">
    <property type="term" value="F:serine-type endopeptidase activity"/>
    <property type="evidence" value="ECO:0007669"/>
    <property type="project" value="InterPro"/>
</dbReference>
<proteinExistence type="inferred from homology"/>
<accession>D7GN93</accession>
<dbReference type="PRINTS" id="PR00839">
    <property type="entry name" value="V8PROTEASE"/>
</dbReference>
<evidence type="ECO:0000313" key="7">
    <source>
        <dbReference type="EMBL" id="CBM43239.1"/>
    </source>
</evidence>
<dbReference type="PANTHER" id="PTHR15462">
    <property type="entry name" value="SERINE PROTEASE"/>
    <property type="match status" value="1"/>
</dbReference>
<dbReference type="PROSITE" id="PS00672">
    <property type="entry name" value="V8_HIS"/>
    <property type="match status" value="1"/>
</dbReference>
<dbReference type="PANTHER" id="PTHR15462:SF8">
    <property type="entry name" value="SERINE PROTEASE"/>
    <property type="match status" value="1"/>
</dbReference>
<dbReference type="InterPro" id="IPR008256">
    <property type="entry name" value="Peptidase_S1B"/>
</dbReference>
<sequence>MTMVRLSLAAASAVVCLAVAVADGASARPASGPNTPVASDGRIVPVTEVSRSFMPPFRGQAAALGSADRLAEFSARPESARELRRLMALQAVTGPRGQESIIGADQRVRINPTTTYPARATVLITFSAGRCTGWLINANTVATAGHCVGPGSGGQFYPVSSYLIFAGRNGSASPYGSCTAKRLYSVTGWLNQGKDDYDYGAIKLNCNVGNTTGWYGYFWQSASLLNLPTIINGYPGDKPLTQWQSTDRVRVNQTRRTFYQNDTIGGMSGAPVWYNRSGAGCSGVCAMAIHAYGVYNGPPFSTNNHGTRITQQVFNNLTAVGRNAP</sequence>
<evidence type="ECO:0000256" key="4">
    <source>
        <dbReference type="ARBA" id="ARBA00022801"/>
    </source>
</evidence>
<protein>
    <submittedName>
        <fullName evidence="7">Serine protease</fullName>
    </submittedName>
</protein>
<evidence type="ECO:0000259" key="6">
    <source>
        <dbReference type="Pfam" id="PF00089"/>
    </source>
</evidence>
<dbReference type="InterPro" id="IPR001254">
    <property type="entry name" value="Trypsin_dom"/>
</dbReference>
<keyword evidence="4" id="KW-0378">Hydrolase</keyword>
<evidence type="ECO:0000256" key="3">
    <source>
        <dbReference type="ARBA" id="ARBA00022729"/>
    </source>
</evidence>
<dbReference type="SUPFAM" id="SSF50494">
    <property type="entry name" value="Trypsin-like serine proteases"/>
    <property type="match status" value="1"/>
</dbReference>
<keyword evidence="5" id="KW-0720">Serine protease</keyword>
<organism evidence="7">
    <name type="scientific">uncultured organism</name>
    <dbReference type="NCBI Taxonomy" id="155900"/>
    <lineage>
        <taxon>unclassified sequences</taxon>
        <taxon>environmental samples</taxon>
    </lineage>
</organism>
<reference evidence="7" key="1">
    <citation type="journal article" date="2011" name="Microb. Biotechnol.">
        <title>Enzymes for the laundry industries: tapping the vast metagenomic pool of alkaline proteases.</title>
        <authorList>
            <person name="Niehaus F."/>
            <person name="Gabor E."/>
            <person name="Wieland S."/>
            <person name="Siegert P."/>
            <person name="Maurer K.H."/>
            <person name="Eck J."/>
        </authorList>
    </citation>
    <scope>NUCLEOTIDE SEQUENCE</scope>
    <source>
        <strain evidence="7">SMalki007_M54_G6</strain>
    </source>
</reference>
<dbReference type="InterPro" id="IPR043504">
    <property type="entry name" value="Peptidase_S1_PA_chymotrypsin"/>
</dbReference>
<dbReference type="EMBL" id="FN908471">
    <property type="protein sequence ID" value="CBM43239.1"/>
    <property type="molecule type" value="Genomic_DNA"/>
</dbReference>
<feature type="domain" description="Peptidase S1" evidence="6">
    <location>
        <begin position="113"/>
        <end position="219"/>
    </location>
</feature>
<dbReference type="GO" id="GO:0006508">
    <property type="term" value="P:proteolysis"/>
    <property type="evidence" value="ECO:0007669"/>
    <property type="project" value="UniProtKB-KW"/>
</dbReference>
<keyword evidence="3" id="KW-0732">Signal</keyword>
<name>D7GN93_9ZZZZ</name>
<dbReference type="InterPro" id="IPR009003">
    <property type="entry name" value="Peptidase_S1_PA"/>
</dbReference>
<dbReference type="Gene3D" id="2.40.10.10">
    <property type="entry name" value="Trypsin-like serine proteases"/>
    <property type="match status" value="2"/>
</dbReference>